<organism evidence="2 3">
    <name type="scientific">Ensete ventricosum</name>
    <name type="common">Abyssinian banana</name>
    <name type="synonym">Musa ensete</name>
    <dbReference type="NCBI Taxonomy" id="4639"/>
    <lineage>
        <taxon>Eukaryota</taxon>
        <taxon>Viridiplantae</taxon>
        <taxon>Streptophyta</taxon>
        <taxon>Embryophyta</taxon>
        <taxon>Tracheophyta</taxon>
        <taxon>Spermatophyta</taxon>
        <taxon>Magnoliopsida</taxon>
        <taxon>Liliopsida</taxon>
        <taxon>Zingiberales</taxon>
        <taxon>Musaceae</taxon>
        <taxon>Ensete</taxon>
    </lineage>
</organism>
<protein>
    <submittedName>
        <fullName evidence="2">Uncharacterized protein</fullName>
    </submittedName>
</protein>
<reference evidence="2 3" key="1">
    <citation type="submission" date="2022-12" db="EMBL/GenBank/DDBJ databases">
        <title>Chromosome-scale assembly of the Ensete ventricosum genome.</title>
        <authorList>
            <person name="Dussert Y."/>
            <person name="Stocks J."/>
            <person name="Wendawek A."/>
            <person name="Woldeyes F."/>
            <person name="Nichols R.A."/>
            <person name="Borrell J.S."/>
        </authorList>
    </citation>
    <scope>NUCLEOTIDE SEQUENCE [LARGE SCALE GENOMIC DNA]</scope>
    <source>
        <strain evidence="3">cv. Maze</strain>
        <tissue evidence="2">Seeds</tissue>
    </source>
</reference>
<dbReference type="AlphaFoldDB" id="A0AAV8QN46"/>
<feature type="compositionally biased region" description="Basic and acidic residues" evidence="1">
    <location>
        <begin position="90"/>
        <end position="123"/>
    </location>
</feature>
<gene>
    <name evidence="2" type="ORF">OPV22_019701</name>
</gene>
<name>A0AAV8QN46_ENSVE</name>
<dbReference type="EMBL" id="JAQQAF010000006">
    <property type="protein sequence ID" value="KAJ8475974.1"/>
    <property type="molecule type" value="Genomic_DNA"/>
</dbReference>
<evidence type="ECO:0000256" key="1">
    <source>
        <dbReference type="SAM" id="MobiDB-lite"/>
    </source>
</evidence>
<keyword evidence="3" id="KW-1185">Reference proteome</keyword>
<accession>A0AAV8QN46</accession>
<dbReference type="Proteomes" id="UP001222027">
    <property type="component" value="Unassembled WGS sequence"/>
</dbReference>
<comment type="caution">
    <text evidence="2">The sequence shown here is derived from an EMBL/GenBank/DDBJ whole genome shotgun (WGS) entry which is preliminary data.</text>
</comment>
<proteinExistence type="predicted"/>
<evidence type="ECO:0000313" key="2">
    <source>
        <dbReference type="EMBL" id="KAJ8475974.1"/>
    </source>
</evidence>
<sequence length="123" mass="13236">MPLSSLSSHRRWSLEVTVCLSGKSLIIKPSVLSMGRAGPLQWTGGIAEFPYKLAAVGGLGHFCRDSRFLALPLRVGGRRRRGAKSLGGRRMAEKSRNAIMEGSRHEGDGGMEEDKGGLEEGEA</sequence>
<feature type="region of interest" description="Disordered" evidence="1">
    <location>
        <begin position="81"/>
        <end position="123"/>
    </location>
</feature>
<evidence type="ECO:0000313" key="3">
    <source>
        <dbReference type="Proteomes" id="UP001222027"/>
    </source>
</evidence>